<feature type="compositionally biased region" description="Polar residues" evidence="1">
    <location>
        <begin position="37"/>
        <end position="50"/>
    </location>
</feature>
<proteinExistence type="predicted"/>
<evidence type="ECO:0000313" key="3">
    <source>
        <dbReference type="Proteomes" id="UP000011080"/>
    </source>
</evidence>
<organism evidence="2 3">
    <name type="scientific">Bos mutus</name>
    <name type="common">wild yak</name>
    <dbReference type="NCBI Taxonomy" id="72004"/>
    <lineage>
        <taxon>Eukaryota</taxon>
        <taxon>Metazoa</taxon>
        <taxon>Chordata</taxon>
        <taxon>Craniata</taxon>
        <taxon>Vertebrata</taxon>
        <taxon>Euteleostomi</taxon>
        <taxon>Mammalia</taxon>
        <taxon>Eutheria</taxon>
        <taxon>Laurasiatheria</taxon>
        <taxon>Artiodactyla</taxon>
        <taxon>Ruminantia</taxon>
        <taxon>Pecora</taxon>
        <taxon>Bovidae</taxon>
        <taxon>Bovinae</taxon>
        <taxon>Bos</taxon>
    </lineage>
</organism>
<feature type="compositionally biased region" description="Polar residues" evidence="1">
    <location>
        <begin position="10"/>
        <end position="22"/>
    </location>
</feature>
<name>L8J0Z3_9CETA</name>
<protein>
    <submittedName>
        <fullName evidence="2">Uncharacterized protein</fullName>
    </submittedName>
</protein>
<feature type="non-terminal residue" evidence="2">
    <location>
        <position position="56"/>
    </location>
</feature>
<feature type="region of interest" description="Disordered" evidence="1">
    <location>
        <begin position="1"/>
        <end position="23"/>
    </location>
</feature>
<evidence type="ECO:0000313" key="2">
    <source>
        <dbReference type="EMBL" id="ELR62366.1"/>
    </source>
</evidence>
<feature type="region of interest" description="Disordered" evidence="1">
    <location>
        <begin position="37"/>
        <end position="56"/>
    </location>
</feature>
<gene>
    <name evidence="2" type="ORF">M91_09765</name>
</gene>
<dbReference type="AlphaFoldDB" id="L8J0Z3"/>
<dbReference type="Proteomes" id="UP000011080">
    <property type="component" value="Unassembled WGS sequence"/>
</dbReference>
<evidence type="ECO:0000256" key="1">
    <source>
        <dbReference type="SAM" id="MobiDB-lite"/>
    </source>
</evidence>
<reference evidence="2 3" key="1">
    <citation type="journal article" date="2012" name="Nat. Genet.">
        <title>The yak genome and adaptation to life at high altitude.</title>
        <authorList>
            <person name="Qiu Q."/>
            <person name="Zhang G."/>
            <person name="Ma T."/>
            <person name="Qian W."/>
            <person name="Wang J."/>
            <person name="Ye Z."/>
            <person name="Cao C."/>
            <person name="Hu Q."/>
            <person name="Kim J."/>
            <person name="Larkin D.M."/>
            <person name="Auvil L."/>
            <person name="Capitanu B."/>
            <person name="Ma J."/>
            <person name="Lewin H.A."/>
            <person name="Qian X."/>
            <person name="Lang Y."/>
            <person name="Zhou R."/>
            <person name="Wang L."/>
            <person name="Wang K."/>
            <person name="Xia J."/>
            <person name="Liao S."/>
            <person name="Pan S."/>
            <person name="Lu X."/>
            <person name="Hou H."/>
            <person name="Wang Y."/>
            <person name="Zang X."/>
            <person name="Yin Y."/>
            <person name="Ma H."/>
            <person name="Zhang J."/>
            <person name="Wang Z."/>
            <person name="Zhang Y."/>
            <person name="Zhang D."/>
            <person name="Yonezawa T."/>
            <person name="Hasegawa M."/>
            <person name="Zhong Y."/>
            <person name="Liu W."/>
            <person name="Zhang Y."/>
            <person name="Huang Z."/>
            <person name="Zhang S."/>
            <person name="Long R."/>
            <person name="Yang H."/>
            <person name="Wang J."/>
            <person name="Lenstra J.A."/>
            <person name="Cooper D.N."/>
            <person name="Wu Y."/>
            <person name="Wang J."/>
            <person name="Shi P."/>
            <person name="Wang J."/>
            <person name="Liu J."/>
        </authorList>
    </citation>
    <scope>NUCLEOTIDE SEQUENCE [LARGE SCALE GENOMIC DNA]</scope>
    <source>
        <strain evidence="3">yakQH1</strain>
    </source>
</reference>
<dbReference type="EMBL" id="JH880348">
    <property type="protein sequence ID" value="ELR62366.1"/>
    <property type="molecule type" value="Genomic_DNA"/>
</dbReference>
<feature type="non-terminal residue" evidence="2">
    <location>
        <position position="1"/>
    </location>
</feature>
<accession>L8J0Z3</accession>
<sequence>LGQKGDFSTGALSSRLTPSSHVGMTVYSLRESGHRMLSNSAISTTPSGLPSSPRHQ</sequence>